<protein>
    <submittedName>
        <fullName evidence="1">Uncharacterized protein</fullName>
    </submittedName>
</protein>
<keyword evidence="2" id="KW-1185">Reference proteome</keyword>
<gene>
    <name evidence="1" type="ORF">NFRAN_1589</name>
</gene>
<accession>A0A484I827</accession>
<dbReference type="EMBL" id="LR216287">
    <property type="protein sequence ID" value="VFJ13911.1"/>
    <property type="molecule type" value="Genomic_DNA"/>
</dbReference>
<dbReference type="KEGG" id="nfn:NFRAN_1589"/>
<sequence length="46" mass="5073">MHILREDIIVVYLYNVKDGGGITTSLSSKAKFQNKSAPNKVFSSSK</sequence>
<dbReference type="Proteomes" id="UP000294299">
    <property type="component" value="Chromosome NFRAN"/>
</dbReference>
<name>A0A484I827_9ARCH</name>
<evidence type="ECO:0000313" key="2">
    <source>
        <dbReference type="Proteomes" id="UP000294299"/>
    </source>
</evidence>
<dbReference type="AlphaFoldDB" id="A0A484I827"/>
<proteinExistence type="predicted"/>
<evidence type="ECO:0000313" key="1">
    <source>
        <dbReference type="EMBL" id="VFJ13911.1"/>
    </source>
</evidence>
<organism evidence="1 2">
    <name type="scientific">Candidatus Nitrosocosmicus franklandianus</name>
    <dbReference type="NCBI Taxonomy" id="1798806"/>
    <lineage>
        <taxon>Archaea</taxon>
        <taxon>Nitrososphaerota</taxon>
        <taxon>Nitrososphaeria</taxon>
        <taxon>Nitrososphaerales</taxon>
        <taxon>Nitrososphaeraceae</taxon>
        <taxon>Candidatus Nitrosocosmicus</taxon>
    </lineage>
</organism>
<reference evidence="1 2" key="1">
    <citation type="submission" date="2019-02" db="EMBL/GenBank/DDBJ databases">
        <authorList>
            <person name="Lehtovirta-Morley E L."/>
        </authorList>
    </citation>
    <scope>NUCLEOTIDE SEQUENCE [LARGE SCALE GENOMIC DNA]</scope>
    <source>
        <strain evidence="1">NFRAN1</strain>
    </source>
</reference>